<evidence type="ECO:0000256" key="9">
    <source>
        <dbReference type="ARBA" id="ARBA00022982"/>
    </source>
</evidence>
<evidence type="ECO:0000256" key="8">
    <source>
        <dbReference type="ARBA" id="ARBA00022792"/>
    </source>
</evidence>
<keyword evidence="11" id="KW-0496">Mitochondrion</keyword>
<keyword evidence="5" id="KW-0813">Transport</keyword>
<dbReference type="GO" id="GO:0005743">
    <property type="term" value="C:mitochondrial inner membrane"/>
    <property type="evidence" value="ECO:0007669"/>
    <property type="project" value="UniProtKB-SubCell"/>
</dbReference>
<keyword evidence="7 13" id="KW-0812">Transmembrane</keyword>
<evidence type="ECO:0000256" key="2">
    <source>
        <dbReference type="ARBA" id="ARBA00004298"/>
    </source>
</evidence>
<dbReference type="EMBL" id="GBEZ01021226">
    <property type="protein sequence ID" value="JAC65509.1"/>
    <property type="molecule type" value="Transcribed_RNA"/>
</dbReference>
<comment type="function">
    <text evidence="1">Accessory subunit of the mitochondrial membrane respiratory chain NADH dehydrogenase (Complex I), that is believed not to be involved in catalysis. Complex I functions in the transfer of electrons from NADH to the respiratory chain. The immediate electron acceptor for the enzyme is believed to be ubiquinone.</text>
</comment>
<name>A0A061R431_9CHLO</name>
<evidence type="ECO:0000256" key="11">
    <source>
        <dbReference type="ARBA" id="ARBA00023128"/>
    </source>
</evidence>
<evidence type="ECO:0000256" key="4">
    <source>
        <dbReference type="ARBA" id="ARBA00016392"/>
    </source>
</evidence>
<dbReference type="PANTHER" id="PTHR17098:SF2">
    <property type="entry name" value="NADH DEHYDROGENASE [UBIQUINONE] 1 ALPHA SUBCOMPLEX SUBUNIT 1"/>
    <property type="match status" value="1"/>
</dbReference>
<evidence type="ECO:0000256" key="10">
    <source>
        <dbReference type="ARBA" id="ARBA00022989"/>
    </source>
</evidence>
<evidence type="ECO:0000256" key="7">
    <source>
        <dbReference type="ARBA" id="ARBA00022692"/>
    </source>
</evidence>
<accession>A0A061R431</accession>
<evidence type="ECO:0000256" key="6">
    <source>
        <dbReference type="ARBA" id="ARBA00022660"/>
    </source>
</evidence>
<feature type="transmembrane region" description="Helical" evidence="13">
    <location>
        <begin position="6"/>
        <end position="27"/>
    </location>
</feature>
<keyword evidence="8" id="KW-0999">Mitochondrion inner membrane</keyword>
<keyword evidence="12 13" id="KW-0472">Membrane</keyword>
<dbReference type="AlphaFoldDB" id="A0A061R431"/>
<reference evidence="14" key="1">
    <citation type="submission" date="2014-05" db="EMBL/GenBank/DDBJ databases">
        <title>The transcriptome of the halophilic microalga Tetraselmis sp. GSL018 isolated from the Great Salt Lake, Utah.</title>
        <authorList>
            <person name="Jinkerson R.E."/>
            <person name="D'Adamo S."/>
            <person name="Posewitz M.C."/>
        </authorList>
    </citation>
    <scope>NUCLEOTIDE SEQUENCE</scope>
    <source>
        <strain evidence="14">GSL018</strain>
    </source>
</reference>
<sequence>MSWYESLPALGIITAAVAAMGGLQSLVHWGAYGKPKAVGLGQWDYRLRERDERLHQGGETE</sequence>
<keyword evidence="9" id="KW-0249">Electron transport</keyword>
<comment type="subcellular location">
    <subcellularLocation>
        <location evidence="2">Mitochondrion inner membrane</location>
        <topology evidence="2">Single-pass membrane protein</topology>
        <orientation evidence="2">Matrix side</orientation>
    </subcellularLocation>
</comment>
<dbReference type="InterPro" id="IPR017384">
    <property type="entry name" value="NADH_Ub_cplx-1_asu_su-1"/>
</dbReference>
<evidence type="ECO:0000256" key="5">
    <source>
        <dbReference type="ARBA" id="ARBA00022448"/>
    </source>
</evidence>
<dbReference type="PANTHER" id="PTHR17098">
    <property type="entry name" value="NADH-UBIQUINONE OXIDOREDUCTASE MWFE SUBUNIT"/>
    <property type="match status" value="1"/>
</dbReference>
<evidence type="ECO:0000256" key="1">
    <source>
        <dbReference type="ARBA" id="ARBA00003195"/>
    </source>
</evidence>
<evidence type="ECO:0000313" key="14">
    <source>
        <dbReference type="EMBL" id="JAC65509.1"/>
    </source>
</evidence>
<keyword evidence="10 13" id="KW-1133">Transmembrane helix</keyword>
<evidence type="ECO:0000256" key="13">
    <source>
        <dbReference type="SAM" id="Phobius"/>
    </source>
</evidence>
<gene>
    <name evidence="14" type="ORF">TSPGSL018_15892</name>
</gene>
<protein>
    <recommendedName>
        <fullName evidence="4">NADH dehydrogenase [ubiquinone] 1 alpha subcomplex subunit 1</fullName>
    </recommendedName>
</protein>
<dbReference type="Pfam" id="PF15879">
    <property type="entry name" value="MWFE"/>
    <property type="match status" value="1"/>
</dbReference>
<keyword evidence="6" id="KW-0679">Respiratory chain</keyword>
<evidence type="ECO:0000256" key="12">
    <source>
        <dbReference type="ARBA" id="ARBA00023136"/>
    </source>
</evidence>
<evidence type="ECO:0000256" key="3">
    <source>
        <dbReference type="ARBA" id="ARBA00009960"/>
    </source>
</evidence>
<proteinExistence type="inferred from homology"/>
<comment type="similarity">
    <text evidence="3">Belongs to the complex I NDUFA1 subunit family.</text>
</comment>
<organism evidence="14">
    <name type="scientific">Tetraselmis sp. GSL018</name>
    <dbReference type="NCBI Taxonomy" id="582737"/>
    <lineage>
        <taxon>Eukaryota</taxon>
        <taxon>Viridiplantae</taxon>
        <taxon>Chlorophyta</taxon>
        <taxon>core chlorophytes</taxon>
        <taxon>Chlorodendrophyceae</taxon>
        <taxon>Chlorodendrales</taxon>
        <taxon>Chlorodendraceae</taxon>
        <taxon>Tetraselmis</taxon>
    </lineage>
</organism>